<evidence type="ECO:0000313" key="2">
    <source>
        <dbReference type="EMBL" id="MBB6328939.1"/>
    </source>
</evidence>
<evidence type="ECO:0000313" key="3">
    <source>
        <dbReference type="Proteomes" id="UP000588604"/>
    </source>
</evidence>
<dbReference type="EMBL" id="JACIJO010000006">
    <property type="protein sequence ID" value="MBB6328939.1"/>
    <property type="molecule type" value="Genomic_DNA"/>
</dbReference>
<reference evidence="2 3" key="1">
    <citation type="submission" date="2020-08" db="EMBL/GenBank/DDBJ databases">
        <title>Genomic Encyclopedia of Type Strains, Phase IV (KMG-IV): sequencing the most valuable type-strain genomes for metagenomic binning, comparative biology and taxonomic classification.</title>
        <authorList>
            <person name="Goeker M."/>
        </authorList>
    </citation>
    <scope>NUCLEOTIDE SEQUENCE [LARGE SCALE GENOMIC DNA]</scope>
    <source>
        <strain evidence="2 3">DSM 102044</strain>
    </source>
</reference>
<protein>
    <submittedName>
        <fullName evidence="2">Lactoylglutathione lyase</fullName>
        <ecNumber evidence="2">4.4.1.5</ecNumber>
    </submittedName>
</protein>
<name>A0A841MT60_9BACT</name>
<proteinExistence type="predicted"/>
<dbReference type="EC" id="4.4.1.5" evidence="2"/>
<gene>
    <name evidence="2" type="ORF">FHS59_004603</name>
</gene>
<dbReference type="RefSeq" id="WP_184498542.1">
    <property type="nucleotide sequence ID" value="NZ_JACIJO010000006.1"/>
</dbReference>
<keyword evidence="2" id="KW-0456">Lyase</keyword>
<keyword evidence="3" id="KW-1185">Reference proteome</keyword>
<dbReference type="Proteomes" id="UP000588604">
    <property type="component" value="Unassembled WGS sequence"/>
</dbReference>
<comment type="caution">
    <text evidence="2">The sequence shown here is derived from an EMBL/GenBank/DDBJ whole genome shotgun (WGS) entry which is preliminary data.</text>
</comment>
<accession>A0A841MT60</accession>
<dbReference type="Gene3D" id="3.10.180.10">
    <property type="entry name" value="2,3-Dihydroxybiphenyl 1,2-Dioxygenase, domain 1"/>
    <property type="match status" value="1"/>
</dbReference>
<dbReference type="PROSITE" id="PS51819">
    <property type="entry name" value="VOC"/>
    <property type="match status" value="1"/>
</dbReference>
<dbReference type="PANTHER" id="PTHR36113:SF1">
    <property type="entry name" value="GLYOXALASE_BLEOMYCIN RESISTANCE PROTEIN_DIOXYGENASE"/>
    <property type="match status" value="1"/>
</dbReference>
<sequence>MKIEHLALWVEDLEMMKDFYCHYFNLSSGEKYHNPIKNFTSYFLSFESGARIELMHKPGLLNHSEKNNLFGFTHIAISTGSKENVLHLTETFRKAGIQIIGEPRTTGDGYFESVILDPEGNSIELTI</sequence>
<dbReference type="GO" id="GO:0004462">
    <property type="term" value="F:lactoylglutathione lyase activity"/>
    <property type="evidence" value="ECO:0007669"/>
    <property type="project" value="UniProtKB-EC"/>
</dbReference>
<dbReference type="InterPro" id="IPR029068">
    <property type="entry name" value="Glyas_Bleomycin-R_OHBP_Dase"/>
</dbReference>
<dbReference type="InterPro" id="IPR004360">
    <property type="entry name" value="Glyas_Fos-R_dOase_dom"/>
</dbReference>
<feature type="domain" description="VOC" evidence="1">
    <location>
        <begin position="2"/>
        <end position="127"/>
    </location>
</feature>
<dbReference type="InterPro" id="IPR037523">
    <property type="entry name" value="VOC_core"/>
</dbReference>
<evidence type="ECO:0000259" key="1">
    <source>
        <dbReference type="PROSITE" id="PS51819"/>
    </source>
</evidence>
<dbReference type="SUPFAM" id="SSF54593">
    <property type="entry name" value="Glyoxalase/Bleomycin resistance protein/Dihydroxybiphenyl dioxygenase"/>
    <property type="match status" value="1"/>
</dbReference>
<organism evidence="2 3">
    <name type="scientific">Algoriphagus iocasae</name>
    <dbReference type="NCBI Taxonomy" id="1836499"/>
    <lineage>
        <taxon>Bacteria</taxon>
        <taxon>Pseudomonadati</taxon>
        <taxon>Bacteroidota</taxon>
        <taxon>Cytophagia</taxon>
        <taxon>Cytophagales</taxon>
        <taxon>Cyclobacteriaceae</taxon>
        <taxon>Algoriphagus</taxon>
    </lineage>
</organism>
<dbReference type="InterPro" id="IPR051332">
    <property type="entry name" value="Fosfomycin_Res_Enzymes"/>
</dbReference>
<dbReference type="Pfam" id="PF00903">
    <property type="entry name" value="Glyoxalase"/>
    <property type="match status" value="1"/>
</dbReference>
<dbReference type="PANTHER" id="PTHR36113">
    <property type="entry name" value="LYASE, PUTATIVE-RELATED-RELATED"/>
    <property type="match status" value="1"/>
</dbReference>
<dbReference type="AlphaFoldDB" id="A0A841MT60"/>